<gene>
    <name evidence="2" type="ORF">L2716_16100</name>
</gene>
<dbReference type="Proteomes" id="UP001649381">
    <property type="component" value="Unassembled WGS sequence"/>
</dbReference>
<evidence type="ECO:0000313" key="2">
    <source>
        <dbReference type="EMBL" id="MCF6139259.1"/>
    </source>
</evidence>
<dbReference type="EMBL" id="JAKIJS010000002">
    <property type="protein sequence ID" value="MCF6139259.1"/>
    <property type="molecule type" value="Genomic_DNA"/>
</dbReference>
<protein>
    <submittedName>
        <fullName evidence="2">Uncharacterized protein</fullName>
    </submittedName>
</protein>
<feature type="region of interest" description="Disordered" evidence="1">
    <location>
        <begin position="1"/>
        <end position="20"/>
    </location>
</feature>
<proteinExistence type="predicted"/>
<feature type="region of interest" description="Disordered" evidence="1">
    <location>
        <begin position="34"/>
        <end position="56"/>
    </location>
</feature>
<keyword evidence="3" id="KW-1185">Reference proteome</keyword>
<sequence>MSKSKAWKKRRKLEREGRRNPEWNRSDYALMDLQTRKTKTKKDKLNQNKHKGRLSDRNFDHDNGLLIFPFHLSIVF</sequence>
<feature type="compositionally biased region" description="Basic residues" evidence="1">
    <location>
        <begin position="36"/>
        <end position="52"/>
    </location>
</feature>
<reference evidence="2 3" key="1">
    <citation type="submission" date="2022-01" db="EMBL/GenBank/DDBJ databases">
        <title>Alkalihalobacillus sp. EGI L200015, a novel bacterium isolated from a salt lake sediment.</title>
        <authorList>
            <person name="Gao L."/>
            <person name="Fang B.-Z."/>
            <person name="Li W.-J."/>
        </authorList>
    </citation>
    <scope>NUCLEOTIDE SEQUENCE [LARGE SCALE GENOMIC DNA]</scope>
    <source>
        <strain evidence="2 3">KCTC 12718</strain>
    </source>
</reference>
<feature type="compositionally biased region" description="Basic residues" evidence="1">
    <location>
        <begin position="1"/>
        <end position="12"/>
    </location>
</feature>
<evidence type="ECO:0000313" key="3">
    <source>
        <dbReference type="Proteomes" id="UP001649381"/>
    </source>
</evidence>
<accession>A0ABS9H5N4</accession>
<comment type="caution">
    <text evidence="2">The sequence shown here is derived from an EMBL/GenBank/DDBJ whole genome shotgun (WGS) entry which is preliminary data.</text>
</comment>
<evidence type="ECO:0000256" key="1">
    <source>
        <dbReference type="SAM" id="MobiDB-lite"/>
    </source>
</evidence>
<name>A0ABS9H5N4_9BACL</name>
<dbReference type="RefSeq" id="WP_236338025.1">
    <property type="nucleotide sequence ID" value="NZ_JAKIJS010000002.1"/>
</dbReference>
<organism evidence="2 3">
    <name type="scientific">Pseudalkalibacillus berkeleyi</name>
    <dbReference type="NCBI Taxonomy" id="1069813"/>
    <lineage>
        <taxon>Bacteria</taxon>
        <taxon>Bacillati</taxon>
        <taxon>Bacillota</taxon>
        <taxon>Bacilli</taxon>
        <taxon>Bacillales</taxon>
        <taxon>Fictibacillaceae</taxon>
        <taxon>Pseudalkalibacillus</taxon>
    </lineage>
</organism>